<dbReference type="Proteomes" id="UP000004935">
    <property type="component" value="Unassembled WGS sequence"/>
</dbReference>
<comment type="caution">
    <text evidence="1">The sequence shown here is derived from an EMBL/GenBank/DDBJ whole genome shotgun (WGS) entry which is preliminary data.</text>
</comment>
<keyword evidence="2" id="KW-1185">Reference proteome</keyword>
<accession>B0MFA3</accession>
<dbReference type="AlphaFoldDB" id="B0MFA3"/>
<reference evidence="1" key="2">
    <citation type="submission" date="2013-11" db="EMBL/GenBank/DDBJ databases">
        <title>Draft genome sequence of Anaerostipes caccae (DSM 14662).</title>
        <authorList>
            <person name="Sudarsanam P."/>
            <person name="Ley R."/>
            <person name="Guruge J."/>
            <person name="Turnbaugh P.J."/>
            <person name="Mahowald M."/>
            <person name="Liep D."/>
            <person name="Gordon J."/>
        </authorList>
    </citation>
    <scope>NUCLEOTIDE SEQUENCE</scope>
    <source>
        <strain evidence="1">DSM 14662</strain>
    </source>
</reference>
<dbReference type="EMBL" id="ABAX03000014">
    <property type="protein sequence ID" value="EDR97208.1"/>
    <property type="molecule type" value="Genomic_DNA"/>
</dbReference>
<name>B0MFA3_ANACD</name>
<protein>
    <submittedName>
        <fullName evidence="1">Uncharacterized protein</fullName>
    </submittedName>
</protein>
<dbReference type="HOGENOM" id="CLU_2713494_0_0_9"/>
<gene>
    <name evidence="1" type="ORF">ANACAC_02438</name>
</gene>
<sequence>MVRFQLQRLIIEIKGQIFLVEQNRQKYSCCDNVKFLIQELHIYLEPTQVREGRICAYTRITAKRNEKMYRKG</sequence>
<reference evidence="1" key="1">
    <citation type="submission" date="2007-11" db="EMBL/GenBank/DDBJ databases">
        <authorList>
            <person name="Fulton L."/>
            <person name="Clifton S."/>
            <person name="Fulton B."/>
            <person name="Xu J."/>
            <person name="Minx P."/>
            <person name="Pepin K.H."/>
            <person name="Johnson M."/>
            <person name="Thiruvilangam P."/>
            <person name="Bhonagiri V."/>
            <person name="Nash W.E."/>
            <person name="Mardis E.R."/>
            <person name="Wilson R.K."/>
        </authorList>
    </citation>
    <scope>NUCLEOTIDE SEQUENCE [LARGE SCALE GENOMIC DNA]</scope>
    <source>
        <strain evidence="1">DSM 14662</strain>
    </source>
</reference>
<organism evidence="1 2">
    <name type="scientific">Anaerostipes caccae (strain DSM 14662 / CCUG 47493 / JCM 13470 / NCIMB 13811 / L1-92)</name>
    <dbReference type="NCBI Taxonomy" id="411490"/>
    <lineage>
        <taxon>Bacteria</taxon>
        <taxon>Bacillati</taxon>
        <taxon>Bacillota</taxon>
        <taxon>Clostridia</taxon>
        <taxon>Lachnospirales</taxon>
        <taxon>Lachnospiraceae</taxon>
        <taxon>Anaerostipes</taxon>
    </lineage>
</organism>
<proteinExistence type="predicted"/>
<evidence type="ECO:0000313" key="1">
    <source>
        <dbReference type="EMBL" id="EDR97208.1"/>
    </source>
</evidence>
<evidence type="ECO:0000313" key="2">
    <source>
        <dbReference type="Proteomes" id="UP000004935"/>
    </source>
</evidence>